<feature type="coiled-coil region" evidence="6">
    <location>
        <begin position="286"/>
        <end position="320"/>
    </location>
</feature>
<reference evidence="10 11" key="1">
    <citation type="submission" date="2009-02" db="EMBL/GenBank/DDBJ databases">
        <title>The Genome Sequence of Oxalobacter formigenes OXCC13.</title>
        <authorList>
            <consortium name="The Broad Institute Genome Sequencing Platform"/>
            <person name="Ward D."/>
            <person name="Young S.K."/>
            <person name="Kodira C.D."/>
            <person name="Zeng Q."/>
            <person name="Koehrsen M."/>
            <person name="Alvarado L."/>
            <person name="Berlin A."/>
            <person name="Borenstein D."/>
            <person name="Chen Z."/>
            <person name="Engels R."/>
            <person name="Freedman E."/>
            <person name="Gellesch M."/>
            <person name="Goldberg J."/>
            <person name="Griggs A."/>
            <person name="Gujja S."/>
            <person name="Heiman D."/>
            <person name="Hepburn T."/>
            <person name="Howarth C."/>
            <person name="Jen D."/>
            <person name="Larson L."/>
            <person name="Lewis B."/>
            <person name="Mehta T."/>
            <person name="Park D."/>
            <person name="Pearson M."/>
            <person name="Roberts A."/>
            <person name="Saif S."/>
            <person name="Shea T."/>
            <person name="Shenoy N."/>
            <person name="Sisk P."/>
            <person name="Stolte C."/>
            <person name="Sykes S."/>
            <person name="Walk T."/>
            <person name="White J."/>
            <person name="Yandava C."/>
            <person name="Allison M.J."/>
            <person name="Lander E."/>
            <person name="Nusbaum C."/>
            <person name="Galagan J."/>
            <person name="Birren B."/>
        </authorList>
    </citation>
    <scope>NUCLEOTIDE SEQUENCE [LARGE SCALE GENOMIC DNA]</scope>
    <source>
        <strain evidence="10 11">OXCC13</strain>
    </source>
</reference>
<keyword evidence="6" id="KW-0175">Coiled coil</keyword>
<keyword evidence="11" id="KW-1185">Reference proteome</keyword>
<evidence type="ECO:0000256" key="1">
    <source>
        <dbReference type="ARBA" id="ARBA00004127"/>
    </source>
</evidence>
<evidence type="ECO:0000256" key="4">
    <source>
        <dbReference type="ARBA" id="ARBA00022989"/>
    </source>
</evidence>
<dbReference type="InterPro" id="IPR023408">
    <property type="entry name" value="MscS_beta-dom_sf"/>
</dbReference>
<dbReference type="Pfam" id="PF21082">
    <property type="entry name" value="MS_channel_3rd"/>
    <property type="match status" value="1"/>
</dbReference>
<dbReference type="PANTHER" id="PTHR30414:SF0">
    <property type="entry name" value="MINICONDUCTANCE MECHANOSENSITIVE CHANNEL YBDG"/>
    <property type="match status" value="1"/>
</dbReference>
<feature type="transmembrane region" description="Helical" evidence="7">
    <location>
        <begin position="96"/>
        <end position="120"/>
    </location>
</feature>
<dbReference type="InterPro" id="IPR006685">
    <property type="entry name" value="MscS_channel_2nd"/>
</dbReference>
<dbReference type="InterPro" id="IPR010920">
    <property type="entry name" value="LSM_dom_sf"/>
</dbReference>
<feature type="domain" description="Mechanosensitive ion channel MscS" evidence="8">
    <location>
        <begin position="183"/>
        <end position="251"/>
    </location>
</feature>
<keyword evidence="4 7" id="KW-1133">Transmembrane helix</keyword>
<dbReference type="RefSeq" id="WP_005879727.1">
    <property type="nucleotide sequence ID" value="NZ_CP019430.1"/>
</dbReference>
<proteinExistence type="inferred from homology"/>
<keyword evidence="5 7" id="KW-0472">Membrane</keyword>
<dbReference type="HOGENOM" id="CLU_045354_1_0_4"/>
<evidence type="ECO:0000256" key="3">
    <source>
        <dbReference type="ARBA" id="ARBA00022692"/>
    </source>
</evidence>
<evidence type="ECO:0000259" key="8">
    <source>
        <dbReference type="Pfam" id="PF00924"/>
    </source>
</evidence>
<comment type="similarity">
    <text evidence="2">Belongs to the MscS (TC 1.A.23) family.</text>
</comment>
<dbReference type="GO" id="GO:0008381">
    <property type="term" value="F:mechanosensitive monoatomic ion channel activity"/>
    <property type="evidence" value="ECO:0007669"/>
    <property type="project" value="InterPro"/>
</dbReference>
<evidence type="ECO:0000256" key="2">
    <source>
        <dbReference type="ARBA" id="ARBA00008017"/>
    </source>
</evidence>
<dbReference type="GeneID" id="77135720"/>
<accession>C3X816</accession>
<dbReference type="PANTHER" id="PTHR30414">
    <property type="entry name" value="MINICONDUCTANCE MECHANOSENSITIVE CHANNEL YBDG"/>
    <property type="match status" value="1"/>
</dbReference>
<dbReference type="STRING" id="847.BRW83_1885"/>
<feature type="transmembrane region" description="Helical" evidence="7">
    <location>
        <begin position="165"/>
        <end position="189"/>
    </location>
</feature>
<evidence type="ECO:0000259" key="9">
    <source>
        <dbReference type="Pfam" id="PF21082"/>
    </source>
</evidence>
<dbReference type="InterPro" id="IPR030192">
    <property type="entry name" value="YbdG"/>
</dbReference>
<feature type="transmembrane region" description="Helical" evidence="7">
    <location>
        <begin position="17"/>
        <end position="38"/>
    </location>
</feature>
<feature type="domain" description="Mechanosensitive ion channel MscS C-terminal" evidence="9">
    <location>
        <begin position="334"/>
        <end position="384"/>
    </location>
</feature>
<dbReference type="InterPro" id="IPR049278">
    <property type="entry name" value="MS_channel_C"/>
</dbReference>
<feature type="transmembrane region" description="Helical" evidence="7">
    <location>
        <begin position="141"/>
        <end position="159"/>
    </location>
</feature>
<evidence type="ECO:0000256" key="7">
    <source>
        <dbReference type="SAM" id="Phobius"/>
    </source>
</evidence>
<keyword evidence="3 7" id="KW-0812">Transmembrane</keyword>
<evidence type="ECO:0000313" key="10">
    <source>
        <dbReference type="EMBL" id="EEO29342.1"/>
    </source>
</evidence>
<organism evidence="10 11">
    <name type="scientific">Oxalobacter formigenes OXCC13</name>
    <dbReference type="NCBI Taxonomy" id="556269"/>
    <lineage>
        <taxon>Bacteria</taxon>
        <taxon>Pseudomonadati</taxon>
        <taxon>Pseudomonadota</taxon>
        <taxon>Betaproteobacteria</taxon>
        <taxon>Burkholderiales</taxon>
        <taxon>Oxalobacteraceae</taxon>
        <taxon>Oxalobacter</taxon>
    </lineage>
</organism>
<gene>
    <name evidence="10" type="ORF">OFBG_00370</name>
</gene>
<dbReference type="SUPFAM" id="SSF50182">
    <property type="entry name" value="Sm-like ribonucleoproteins"/>
    <property type="match status" value="1"/>
</dbReference>
<comment type="subcellular location">
    <subcellularLocation>
        <location evidence="1">Endomembrane system</location>
        <topology evidence="1">Multi-pass membrane protein</topology>
    </subcellularLocation>
</comment>
<dbReference type="GO" id="GO:0005886">
    <property type="term" value="C:plasma membrane"/>
    <property type="evidence" value="ECO:0007669"/>
    <property type="project" value="TreeGrafter"/>
</dbReference>
<dbReference type="Gene3D" id="2.30.30.60">
    <property type="match status" value="1"/>
</dbReference>
<evidence type="ECO:0000313" key="11">
    <source>
        <dbReference type="Proteomes" id="UP000005089"/>
    </source>
</evidence>
<dbReference type="AlphaFoldDB" id="C3X816"/>
<protein>
    <submittedName>
        <fullName evidence="10">Transporter, small conductance mechanosensitive ion channel MscS family protein</fullName>
    </submittedName>
</protein>
<dbReference type="GO" id="GO:0012505">
    <property type="term" value="C:endomembrane system"/>
    <property type="evidence" value="ECO:0007669"/>
    <property type="project" value="UniProtKB-SubCell"/>
</dbReference>
<dbReference type="EMBL" id="GG658170">
    <property type="protein sequence ID" value="EEO29342.1"/>
    <property type="molecule type" value="Genomic_DNA"/>
</dbReference>
<dbReference type="Pfam" id="PF00924">
    <property type="entry name" value="MS_channel_2nd"/>
    <property type="match status" value="1"/>
</dbReference>
<dbReference type="Proteomes" id="UP000005089">
    <property type="component" value="Unassembled WGS sequence"/>
</dbReference>
<dbReference type="eggNOG" id="COG0668">
    <property type="taxonomic scope" value="Bacteria"/>
</dbReference>
<sequence>MASLIEQYLAFFDGSPFMYTLAAVALLVVLSAILNFIVKKILLRLVNRALRLTPAANIGDNLIEKVIARLANIVPALVFTRGVFWIPNLPEGLASFIRNVAASFIILTFAMAIGAALNVVQAIYNQRPVSLNRPIKGYIQLLKLGFYLIAAILIIATLIEKSPILLLSGLGAMAAVLMLVFQDTLLSLVASIQISANGMVRVGDWIEMPNQNADGEVIDIALHTVKIRNWDRTITTLPTRKLITDPFKNWRGMQESGGRRIKRSIYIDQTSIHFMTDEEMQSVHRIRLLQDYLAGKEKELDEWNRRLDDADNAYANHRRMTNIGTFRIYVERYLQNHANIVQDATVLVRQLDPGANGLPIEIYCFTNTTVWNDYEAIQSGIFDHLYSILPRFGLYAYQQPSGRDFRKIRVLENVTETVFKNDAIVLGKVPDTEEKAR</sequence>
<name>C3X816_OXAFO</name>
<dbReference type="GO" id="GO:0071470">
    <property type="term" value="P:cellular response to osmotic stress"/>
    <property type="evidence" value="ECO:0007669"/>
    <property type="project" value="InterPro"/>
</dbReference>
<evidence type="ECO:0000256" key="5">
    <source>
        <dbReference type="ARBA" id="ARBA00023136"/>
    </source>
</evidence>
<evidence type="ECO:0000256" key="6">
    <source>
        <dbReference type="SAM" id="Coils"/>
    </source>
</evidence>